<keyword evidence="4" id="KW-0472">Membrane</keyword>
<dbReference type="EMBL" id="CAXITT010000234">
    <property type="protein sequence ID" value="CAL1536585.1"/>
    <property type="molecule type" value="Genomic_DNA"/>
</dbReference>
<accession>A0AAV2HR39</accession>
<comment type="subcellular location">
    <subcellularLocation>
        <location evidence="1">Endomembrane system</location>
    </subcellularLocation>
</comment>
<dbReference type="CDD" id="cd00154">
    <property type="entry name" value="Rab"/>
    <property type="match status" value="1"/>
</dbReference>
<dbReference type="PANTHER" id="PTHR47977">
    <property type="entry name" value="RAS-RELATED PROTEIN RAB"/>
    <property type="match status" value="1"/>
</dbReference>
<evidence type="ECO:0000256" key="4">
    <source>
        <dbReference type="ARBA" id="ARBA00023136"/>
    </source>
</evidence>
<comment type="caution">
    <text evidence="5">The sequence shown here is derived from an EMBL/GenBank/DDBJ whole genome shotgun (WGS) entry which is preliminary data.</text>
</comment>
<dbReference type="InterPro" id="IPR050227">
    <property type="entry name" value="Rab"/>
</dbReference>
<dbReference type="PROSITE" id="PS51419">
    <property type="entry name" value="RAB"/>
    <property type="match status" value="1"/>
</dbReference>
<organism evidence="5 6">
    <name type="scientific">Lymnaea stagnalis</name>
    <name type="common">Great pond snail</name>
    <name type="synonym">Helix stagnalis</name>
    <dbReference type="NCBI Taxonomy" id="6523"/>
    <lineage>
        <taxon>Eukaryota</taxon>
        <taxon>Metazoa</taxon>
        <taxon>Spiralia</taxon>
        <taxon>Lophotrochozoa</taxon>
        <taxon>Mollusca</taxon>
        <taxon>Gastropoda</taxon>
        <taxon>Heterobranchia</taxon>
        <taxon>Euthyneura</taxon>
        <taxon>Panpulmonata</taxon>
        <taxon>Hygrophila</taxon>
        <taxon>Lymnaeoidea</taxon>
        <taxon>Lymnaeidae</taxon>
        <taxon>Lymnaea</taxon>
    </lineage>
</organism>
<dbReference type="NCBIfam" id="TIGR00231">
    <property type="entry name" value="small_GTP"/>
    <property type="match status" value="1"/>
</dbReference>
<dbReference type="InterPro" id="IPR027417">
    <property type="entry name" value="P-loop_NTPase"/>
</dbReference>
<evidence type="ECO:0000313" key="6">
    <source>
        <dbReference type="Proteomes" id="UP001497497"/>
    </source>
</evidence>
<dbReference type="Pfam" id="PF00071">
    <property type="entry name" value="Ras"/>
    <property type="match status" value="1"/>
</dbReference>
<dbReference type="InterPro" id="IPR005225">
    <property type="entry name" value="Small_GTP-bd"/>
</dbReference>
<keyword evidence="2" id="KW-0547">Nucleotide-binding</keyword>
<dbReference type="SMART" id="SM00175">
    <property type="entry name" value="RAB"/>
    <property type="match status" value="1"/>
</dbReference>
<dbReference type="FunFam" id="3.40.50.300:FF:000586">
    <property type="entry name" value="Rab family GTPase"/>
    <property type="match status" value="1"/>
</dbReference>
<evidence type="ECO:0000256" key="2">
    <source>
        <dbReference type="ARBA" id="ARBA00022741"/>
    </source>
</evidence>
<dbReference type="AlphaFoldDB" id="A0AAV2HR39"/>
<dbReference type="PROSITE" id="PS51421">
    <property type="entry name" value="RAS"/>
    <property type="match status" value="1"/>
</dbReference>
<evidence type="ECO:0000313" key="5">
    <source>
        <dbReference type="EMBL" id="CAL1536585.1"/>
    </source>
</evidence>
<reference evidence="5 6" key="1">
    <citation type="submission" date="2024-04" db="EMBL/GenBank/DDBJ databases">
        <authorList>
            <consortium name="Genoscope - CEA"/>
            <person name="William W."/>
        </authorList>
    </citation>
    <scope>NUCLEOTIDE SEQUENCE [LARGE SCALE GENOMIC DNA]</scope>
</reference>
<dbReference type="GO" id="GO:0012505">
    <property type="term" value="C:endomembrane system"/>
    <property type="evidence" value="ECO:0007669"/>
    <property type="project" value="UniProtKB-SubCell"/>
</dbReference>
<dbReference type="Proteomes" id="UP001497497">
    <property type="component" value="Unassembled WGS sequence"/>
</dbReference>
<dbReference type="Gene3D" id="3.40.50.300">
    <property type="entry name" value="P-loop containing nucleotide triphosphate hydrolases"/>
    <property type="match status" value="1"/>
</dbReference>
<dbReference type="SUPFAM" id="SSF52540">
    <property type="entry name" value="P-loop containing nucleoside triphosphate hydrolases"/>
    <property type="match status" value="1"/>
</dbReference>
<dbReference type="SMART" id="SM00174">
    <property type="entry name" value="RHO"/>
    <property type="match status" value="1"/>
</dbReference>
<protein>
    <submittedName>
        <fullName evidence="5">Uncharacterized protein</fullName>
    </submittedName>
</protein>
<dbReference type="PRINTS" id="PR00449">
    <property type="entry name" value="RASTRNSFRMNG"/>
</dbReference>
<evidence type="ECO:0000256" key="3">
    <source>
        <dbReference type="ARBA" id="ARBA00023134"/>
    </source>
</evidence>
<dbReference type="PROSITE" id="PS51420">
    <property type="entry name" value="RHO"/>
    <property type="match status" value="1"/>
</dbReference>
<sequence>MSSQTLGEYIFKVIIVGDSSVGKTSMLLRYTDDCFNESFITTIGVDFRIKSIEVSGVTAKMHLWDTAGQDRFRNITSSFYRGADCVLLVYDVTDMHSFTNLNTWLNDVQRYGTEHSLVLLVGNKLDMAGRRVVSEAEARQFAESAGLRYVETSAKDATNIHDAFTSVALELVERRKQDLRPQAARDFNVDLTNTRENFREGFCFGARTCSSI</sequence>
<proteinExistence type="predicted"/>
<evidence type="ECO:0000256" key="1">
    <source>
        <dbReference type="ARBA" id="ARBA00004308"/>
    </source>
</evidence>
<dbReference type="InterPro" id="IPR001806">
    <property type="entry name" value="Small_GTPase"/>
</dbReference>
<dbReference type="GO" id="GO:0005525">
    <property type="term" value="F:GTP binding"/>
    <property type="evidence" value="ECO:0007669"/>
    <property type="project" value="UniProtKB-KW"/>
</dbReference>
<dbReference type="GO" id="GO:0003924">
    <property type="term" value="F:GTPase activity"/>
    <property type="evidence" value="ECO:0007669"/>
    <property type="project" value="InterPro"/>
</dbReference>
<name>A0AAV2HR39_LYMST</name>
<gene>
    <name evidence="5" type="ORF">GSLYS_00010498001</name>
</gene>
<dbReference type="SMART" id="SM00173">
    <property type="entry name" value="RAS"/>
    <property type="match status" value="1"/>
</dbReference>
<keyword evidence="3" id="KW-0342">GTP-binding</keyword>
<dbReference type="SMART" id="SM00176">
    <property type="entry name" value="RAN"/>
    <property type="match status" value="1"/>
</dbReference>
<keyword evidence="6" id="KW-1185">Reference proteome</keyword>